<evidence type="ECO:0000259" key="1">
    <source>
        <dbReference type="Pfam" id="PF00534"/>
    </source>
</evidence>
<dbReference type="Gene3D" id="3.40.50.2000">
    <property type="entry name" value="Glycogen Phosphorylase B"/>
    <property type="match status" value="2"/>
</dbReference>
<keyword evidence="3" id="KW-0808">Transferase</keyword>
<protein>
    <submittedName>
        <fullName evidence="3">Glycosyl transferase, group 1</fullName>
    </submittedName>
</protein>
<gene>
    <name evidence="3" type="ordered locus">Acid345_2085</name>
</gene>
<dbReference type="AlphaFoldDB" id="Q1IPW4"/>
<evidence type="ECO:0000259" key="2">
    <source>
        <dbReference type="Pfam" id="PF13439"/>
    </source>
</evidence>
<dbReference type="Pfam" id="PF00534">
    <property type="entry name" value="Glycos_transf_1"/>
    <property type="match status" value="1"/>
</dbReference>
<accession>Q1IPW4</accession>
<dbReference type="CAZy" id="GT4">
    <property type="family name" value="Glycosyltransferase Family 4"/>
</dbReference>
<organism evidence="3 4">
    <name type="scientific">Koribacter versatilis (strain Ellin345)</name>
    <dbReference type="NCBI Taxonomy" id="204669"/>
    <lineage>
        <taxon>Bacteria</taxon>
        <taxon>Pseudomonadati</taxon>
        <taxon>Acidobacteriota</taxon>
        <taxon>Terriglobia</taxon>
        <taxon>Terriglobales</taxon>
        <taxon>Candidatus Korobacteraceae</taxon>
        <taxon>Candidatus Korobacter</taxon>
    </lineage>
</organism>
<dbReference type="CDD" id="cd03802">
    <property type="entry name" value="GT4_AviGT4-like"/>
    <property type="match status" value="1"/>
</dbReference>
<dbReference type="RefSeq" id="WP_011522887.1">
    <property type="nucleotide sequence ID" value="NC_008009.1"/>
</dbReference>
<dbReference type="PANTHER" id="PTHR12526:SF595">
    <property type="entry name" value="BLL5217 PROTEIN"/>
    <property type="match status" value="1"/>
</dbReference>
<dbReference type="STRING" id="204669.Acid345_2085"/>
<dbReference type="GO" id="GO:0016757">
    <property type="term" value="F:glycosyltransferase activity"/>
    <property type="evidence" value="ECO:0007669"/>
    <property type="project" value="InterPro"/>
</dbReference>
<keyword evidence="4" id="KW-1185">Reference proteome</keyword>
<evidence type="ECO:0000313" key="4">
    <source>
        <dbReference type="Proteomes" id="UP000002432"/>
    </source>
</evidence>
<dbReference type="HOGENOM" id="CLU_042257_0_0_0"/>
<feature type="domain" description="Glycosyltransferase subfamily 4-like N-terminal" evidence="2">
    <location>
        <begin position="19"/>
        <end position="119"/>
    </location>
</feature>
<dbReference type="PANTHER" id="PTHR12526">
    <property type="entry name" value="GLYCOSYLTRANSFERASE"/>
    <property type="match status" value="1"/>
</dbReference>
<dbReference type="InterPro" id="IPR028098">
    <property type="entry name" value="Glyco_trans_4-like_N"/>
</dbReference>
<name>Q1IPW4_KORVE</name>
<dbReference type="KEGG" id="aba:Acid345_2085"/>
<dbReference type="SUPFAM" id="SSF53756">
    <property type="entry name" value="UDP-Glycosyltransferase/glycogen phosphorylase"/>
    <property type="match status" value="1"/>
</dbReference>
<dbReference type="InterPro" id="IPR001296">
    <property type="entry name" value="Glyco_trans_1"/>
</dbReference>
<reference evidence="3 4" key="1">
    <citation type="journal article" date="2009" name="Appl. Environ. Microbiol.">
        <title>Three genomes from the phylum Acidobacteria provide insight into the lifestyles of these microorganisms in soils.</title>
        <authorList>
            <person name="Ward N.L."/>
            <person name="Challacombe J.F."/>
            <person name="Janssen P.H."/>
            <person name="Henrissat B."/>
            <person name="Coutinho P.M."/>
            <person name="Wu M."/>
            <person name="Xie G."/>
            <person name="Haft D.H."/>
            <person name="Sait M."/>
            <person name="Badger J."/>
            <person name="Barabote R.D."/>
            <person name="Bradley B."/>
            <person name="Brettin T.S."/>
            <person name="Brinkac L.M."/>
            <person name="Bruce D."/>
            <person name="Creasy T."/>
            <person name="Daugherty S.C."/>
            <person name="Davidsen T.M."/>
            <person name="DeBoy R.T."/>
            <person name="Detter J.C."/>
            <person name="Dodson R.J."/>
            <person name="Durkin A.S."/>
            <person name="Ganapathy A."/>
            <person name="Gwinn-Giglio M."/>
            <person name="Han C.S."/>
            <person name="Khouri H."/>
            <person name="Kiss H."/>
            <person name="Kothari S.P."/>
            <person name="Madupu R."/>
            <person name="Nelson K.E."/>
            <person name="Nelson W.C."/>
            <person name="Paulsen I."/>
            <person name="Penn K."/>
            <person name="Ren Q."/>
            <person name="Rosovitz M.J."/>
            <person name="Selengut J.D."/>
            <person name="Shrivastava S."/>
            <person name="Sullivan S.A."/>
            <person name="Tapia R."/>
            <person name="Thompson L.S."/>
            <person name="Watkins K.L."/>
            <person name="Yang Q."/>
            <person name="Yu C."/>
            <person name="Zafar N."/>
            <person name="Zhou L."/>
            <person name="Kuske C.R."/>
        </authorList>
    </citation>
    <scope>NUCLEOTIDE SEQUENCE [LARGE SCALE GENOMIC DNA]</scope>
    <source>
        <strain evidence="3 4">Ellin345</strain>
    </source>
</reference>
<dbReference type="eggNOG" id="COG0438">
    <property type="taxonomic scope" value="Bacteria"/>
</dbReference>
<dbReference type="EnsemblBacteria" id="ABF41086">
    <property type="protein sequence ID" value="ABF41086"/>
    <property type="gene ID" value="Acid345_2085"/>
</dbReference>
<feature type="domain" description="Glycosyl transferase family 1" evidence="1">
    <location>
        <begin position="160"/>
        <end position="307"/>
    </location>
</feature>
<sequence>MRILYVAYPLHHVSDASAGGAEQMLWTLEREMHLRGHETTVAACAGSRVNGRLFSTGDIPTQSDTFEERNREHHAAIRSLLASESFDLIHDKSGSFFASAADVAVPILATAHLPRSFYPGVNWHVLGHNINVNCVSATQAHTFADVPNLVGWVQNGIAIDRFKFREQKDDYLLWLGRICEEKAPHLAIEAAKRSGNRLILAGQVYPFTYHEAYFAREIQPRLDDQITFIDSPTFDEKLDLLSRASALLIPSQVDETSSLVAMEAMACGTPVITWRRGALPEIVADGVTGYIVDSLEAMVSAISDVSRIRPEACRARVEQHFSASRMAADYAAVYQRVLGRSIGEAA</sequence>
<evidence type="ECO:0000313" key="3">
    <source>
        <dbReference type="EMBL" id="ABF41086.1"/>
    </source>
</evidence>
<proteinExistence type="predicted"/>
<dbReference type="OrthoDB" id="9772485at2"/>
<dbReference type="EMBL" id="CP000360">
    <property type="protein sequence ID" value="ABF41086.1"/>
    <property type="molecule type" value="Genomic_DNA"/>
</dbReference>
<dbReference type="Proteomes" id="UP000002432">
    <property type="component" value="Chromosome"/>
</dbReference>
<dbReference type="Pfam" id="PF13439">
    <property type="entry name" value="Glyco_transf_4"/>
    <property type="match status" value="1"/>
</dbReference>